<dbReference type="Gene3D" id="3.40.50.1820">
    <property type="entry name" value="alpha/beta hydrolase"/>
    <property type="match status" value="1"/>
</dbReference>
<feature type="domain" description="Alpha/beta hydrolase fold-3" evidence="2">
    <location>
        <begin position="118"/>
        <end position="340"/>
    </location>
</feature>
<accession>A0AAI8YJT0</accession>
<name>A0AAI8YJT0_9PEZI</name>
<proteinExistence type="predicted"/>
<organism evidence="3 4">
    <name type="scientific">Anthostomella pinea</name>
    <dbReference type="NCBI Taxonomy" id="933095"/>
    <lineage>
        <taxon>Eukaryota</taxon>
        <taxon>Fungi</taxon>
        <taxon>Dikarya</taxon>
        <taxon>Ascomycota</taxon>
        <taxon>Pezizomycotina</taxon>
        <taxon>Sordariomycetes</taxon>
        <taxon>Xylariomycetidae</taxon>
        <taxon>Xylariales</taxon>
        <taxon>Xylariaceae</taxon>
        <taxon>Anthostomella</taxon>
    </lineage>
</organism>
<dbReference type="EMBL" id="CAUWAG010000010">
    <property type="protein sequence ID" value="CAJ2507322.1"/>
    <property type="molecule type" value="Genomic_DNA"/>
</dbReference>
<dbReference type="PANTHER" id="PTHR48081">
    <property type="entry name" value="AB HYDROLASE SUPERFAMILY PROTEIN C4A8.06C"/>
    <property type="match status" value="1"/>
</dbReference>
<evidence type="ECO:0000256" key="1">
    <source>
        <dbReference type="ARBA" id="ARBA00022801"/>
    </source>
</evidence>
<comment type="caution">
    <text evidence="3">The sequence shown here is derived from an EMBL/GenBank/DDBJ whole genome shotgun (WGS) entry which is preliminary data.</text>
</comment>
<dbReference type="PANTHER" id="PTHR48081:SF8">
    <property type="entry name" value="ALPHA_BETA HYDROLASE FOLD-3 DOMAIN-CONTAINING PROTEIN-RELATED"/>
    <property type="match status" value="1"/>
</dbReference>
<evidence type="ECO:0000259" key="2">
    <source>
        <dbReference type="Pfam" id="PF07859"/>
    </source>
</evidence>
<dbReference type="Pfam" id="PF07859">
    <property type="entry name" value="Abhydrolase_3"/>
    <property type="match status" value="1"/>
</dbReference>
<evidence type="ECO:0000313" key="3">
    <source>
        <dbReference type="EMBL" id="CAJ2507322.1"/>
    </source>
</evidence>
<keyword evidence="1" id="KW-0378">Hydrolase</keyword>
<sequence>MGAGDEAESSTNTGSINLTRRSDLSPLYKVLRKVIRPLRPRLVSSDERCPAGSPRLEKHPRSVNKVDITERKIELLPNLSSDVNGDRKSGDLLWVYDFQPSNEIFSSGDGNRGIHTMYYFAGGGFQSPPSSEHWKLCAHLASTPASTGGRVVLVSYPLAPGSPAKDSLPLLRRWLAQALRDAEAQNGIVSLLGDSAGANVALSLGLWCADQLALAKVNTNTEAADSLSRLRSVMAISPPTDMRNQNPAVPLADATDPVLAKSVTDGAAEAWSKGSDKEDPYLSPNLADLKNVAAGGMRLNGVIGTSDVLAPDALVFLEKCKDEGVKGDWLVWEGQMHCFPLAACYGLRESKESRDWVEKTLGEIK</sequence>
<dbReference type="InterPro" id="IPR029058">
    <property type="entry name" value="AB_hydrolase_fold"/>
</dbReference>
<protein>
    <submittedName>
        <fullName evidence="3">Uu.00g085080.m01.CDS01</fullName>
    </submittedName>
</protein>
<reference evidence="3" key="1">
    <citation type="submission" date="2023-10" db="EMBL/GenBank/DDBJ databases">
        <authorList>
            <person name="Hackl T."/>
        </authorList>
    </citation>
    <scope>NUCLEOTIDE SEQUENCE</scope>
</reference>
<gene>
    <name evidence="3" type="ORF">KHLLAP_LOCUS7790</name>
</gene>
<dbReference type="InterPro" id="IPR013094">
    <property type="entry name" value="AB_hydrolase_3"/>
</dbReference>
<evidence type="ECO:0000313" key="4">
    <source>
        <dbReference type="Proteomes" id="UP001295740"/>
    </source>
</evidence>
<dbReference type="AlphaFoldDB" id="A0AAI8YJT0"/>
<dbReference type="GO" id="GO:0016787">
    <property type="term" value="F:hydrolase activity"/>
    <property type="evidence" value="ECO:0007669"/>
    <property type="project" value="UniProtKB-KW"/>
</dbReference>
<dbReference type="SUPFAM" id="SSF53474">
    <property type="entry name" value="alpha/beta-Hydrolases"/>
    <property type="match status" value="1"/>
</dbReference>
<dbReference type="Proteomes" id="UP001295740">
    <property type="component" value="Unassembled WGS sequence"/>
</dbReference>
<dbReference type="InterPro" id="IPR050300">
    <property type="entry name" value="GDXG_lipolytic_enzyme"/>
</dbReference>
<keyword evidence="4" id="KW-1185">Reference proteome</keyword>